<dbReference type="Proteomes" id="UP001328107">
    <property type="component" value="Unassembled WGS sequence"/>
</dbReference>
<organism evidence="7 8">
    <name type="scientific">Pristionchus mayeri</name>
    <dbReference type="NCBI Taxonomy" id="1317129"/>
    <lineage>
        <taxon>Eukaryota</taxon>
        <taxon>Metazoa</taxon>
        <taxon>Ecdysozoa</taxon>
        <taxon>Nematoda</taxon>
        <taxon>Chromadorea</taxon>
        <taxon>Rhabditida</taxon>
        <taxon>Rhabditina</taxon>
        <taxon>Diplogasteromorpha</taxon>
        <taxon>Diplogasteroidea</taxon>
        <taxon>Neodiplogasteridae</taxon>
        <taxon>Pristionchus</taxon>
    </lineage>
</organism>
<feature type="transmembrane region" description="Helical" evidence="6">
    <location>
        <begin position="45"/>
        <end position="64"/>
    </location>
</feature>
<feature type="non-terminal residue" evidence="7">
    <location>
        <position position="1"/>
    </location>
</feature>
<gene>
    <name evidence="7" type="ORF">PMAYCL1PPCAC_15952</name>
</gene>
<feature type="transmembrane region" description="Helical" evidence="6">
    <location>
        <begin position="76"/>
        <end position="96"/>
    </location>
</feature>
<dbReference type="GO" id="GO:0016020">
    <property type="term" value="C:membrane"/>
    <property type="evidence" value="ECO:0007669"/>
    <property type="project" value="UniProtKB-SubCell"/>
</dbReference>
<evidence type="ECO:0000256" key="6">
    <source>
        <dbReference type="SAM" id="Phobius"/>
    </source>
</evidence>
<dbReference type="EMBL" id="BTRK01000004">
    <property type="protein sequence ID" value="GMR45757.1"/>
    <property type="molecule type" value="Genomic_DNA"/>
</dbReference>
<reference evidence="8" key="1">
    <citation type="submission" date="2022-10" db="EMBL/GenBank/DDBJ databases">
        <title>Genome assembly of Pristionchus species.</title>
        <authorList>
            <person name="Yoshida K."/>
            <person name="Sommer R.J."/>
        </authorList>
    </citation>
    <scope>NUCLEOTIDE SEQUENCE [LARGE SCALE GENOMIC DNA]</scope>
    <source>
        <strain evidence="8">RS5460</strain>
    </source>
</reference>
<dbReference type="Gene3D" id="1.20.1070.10">
    <property type="entry name" value="Rhodopsin 7-helix transmembrane proteins"/>
    <property type="match status" value="1"/>
</dbReference>
<keyword evidence="5 6" id="KW-0472">Membrane</keyword>
<protein>
    <recommendedName>
        <fullName evidence="9">G protein-coupled receptor</fullName>
    </recommendedName>
</protein>
<name>A0AAN5CJW2_9BILA</name>
<evidence type="ECO:0000313" key="8">
    <source>
        <dbReference type="Proteomes" id="UP001328107"/>
    </source>
</evidence>
<keyword evidence="3 6" id="KW-0812">Transmembrane</keyword>
<keyword evidence="8" id="KW-1185">Reference proteome</keyword>
<dbReference type="SUPFAM" id="SSF81321">
    <property type="entry name" value="Family A G protein-coupled receptor-like"/>
    <property type="match status" value="1"/>
</dbReference>
<feature type="non-terminal residue" evidence="7">
    <location>
        <position position="144"/>
    </location>
</feature>
<evidence type="ECO:0008006" key="9">
    <source>
        <dbReference type="Google" id="ProtNLM"/>
    </source>
</evidence>
<comment type="similarity">
    <text evidence="2">Belongs to the nematode receptor-like protein srd family.</text>
</comment>
<evidence type="ECO:0000256" key="3">
    <source>
        <dbReference type="ARBA" id="ARBA00022692"/>
    </source>
</evidence>
<evidence type="ECO:0000256" key="1">
    <source>
        <dbReference type="ARBA" id="ARBA00004141"/>
    </source>
</evidence>
<evidence type="ECO:0000256" key="5">
    <source>
        <dbReference type="ARBA" id="ARBA00023136"/>
    </source>
</evidence>
<evidence type="ECO:0000313" key="7">
    <source>
        <dbReference type="EMBL" id="GMR45757.1"/>
    </source>
</evidence>
<dbReference type="InterPro" id="IPR019421">
    <property type="entry name" value="7TM_GPCR_serpentine_rcpt_Srd"/>
</dbReference>
<keyword evidence="4 6" id="KW-1133">Transmembrane helix</keyword>
<comment type="caution">
    <text evidence="7">The sequence shown here is derived from an EMBL/GenBank/DDBJ whole genome shotgun (WGS) entry which is preliminary data.</text>
</comment>
<dbReference type="InterPro" id="IPR050920">
    <property type="entry name" value="Nematode_rcpt-like_delta"/>
</dbReference>
<sequence>AMPLDSSLVSLLTLSLGFVGLAANSVLILAILLRTPLNMRVYSRLLLALAVCDLAGVLAMMLSITEENLFSTASILHFHGVCTSVGVDFCCVLFGVQEHMYSATSMLLSVSFAYRLRALDLNSNYKKGEAVSIPTFLLLFDVLS</sequence>
<dbReference type="AlphaFoldDB" id="A0AAN5CJW2"/>
<proteinExistence type="inferred from homology"/>
<comment type="subcellular location">
    <subcellularLocation>
        <location evidence="1">Membrane</location>
        <topology evidence="1">Multi-pass membrane protein</topology>
    </subcellularLocation>
</comment>
<dbReference type="PANTHER" id="PTHR22945">
    <property type="entry name" value="SERPENTINE RECEPTOR, CLASS D DELTA"/>
    <property type="match status" value="1"/>
</dbReference>
<dbReference type="PANTHER" id="PTHR22945:SF40">
    <property type="entry name" value="SERPENTINE RECEPTOR, CLASS D (DELTA)-RELATED"/>
    <property type="match status" value="1"/>
</dbReference>
<evidence type="ECO:0000256" key="4">
    <source>
        <dbReference type="ARBA" id="ARBA00022989"/>
    </source>
</evidence>
<accession>A0AAN5CJW2</accession>
<dbReference type="Pfam" id="PF10317">
    <property type="entry name" value="7TM_GPCR_Srd"/>
    <property type="match status" value="1"/>
</dbReference>
<feature type="transmembrane region" description="Helical" evidence="6">
    <location>
        <begin position="12"/>
        <end position="33"/>
    </location>
</feature>
<evidence type="ECO:0000256" key="2">
    <source>
        <dbReference type="ARBA" id="ARBA00009166"/>
    </source>
</evidence>